<keyword evidence="9" id="KW-1185">Reference proteome</keyword>
<dbReference type="AlphaFoldDB" id="A0A6P1YKF8"/>
<dbReference type="InterPro" id="IPR007267">
    <property type="entry name" value="GtrA_DPMS_TM"/>
</dbReference>
<evidence type="ECO:0000256" key="5">
    <source>
        <dbReference type="ARBA" id="ARBA00023136"/>
    </source>
</evidence>
<evidence type="ECO:0000259" key="7">
    <source>
        <dbReference type="Pfam" id="PF04138"/>
    </source>
</evidence>
<dbReference type="GO" id="GO:0000271">
    <property type="term" value="P:polysaccharide biosynthetic process"/>
    <property type="evidence" value="ECO:0007669"/>
    <property type="project" value="InterPro"/>
</dbReference>
<feature type="domain" description="GtrA/DPMS transmembrane" evidence="7">
    <location>
        <begin position="19"/>
        <end position="133"/>
    </location>
</feature>
<accession>A0A6P1YKF8</accession>
<feature type="transmembrane region" description="Helical" evidence="6">
    <location>
        <begin position="47"/>
        <end position="63"/>
    </location>
</feature>
<keyword evidence="3 6" id="KW-0812">Transmembrane</keyword>
<evidence type="ECO:0000256" key="4">
    <source>
        <dbReference type="ARBA" id="ARBA00022989"/>
    </source>
</evidence>
<organism evidence="8 9">
    <name type="scientific">Ancylobacter pratisalsi</name>
    <dbReference type="NCBI Taxonomy" id="1745854"/>
    <lineage>
        <taxon>Bacteria</taxon>
        <taxon>Pseudomonadati</taxon>
        <taxon>Pseudomonadota</taxon>
        <taxon>Alphaproteobacteria</taxon>
        <taxon>Hyphomicrobiales</taxon>
        <taxon>Xanthobacteraceae</taxon>
        <taxon>Ancylobacter</taxon>
    </lineage>
</organism>
<dbReference type="Pfam" id="PF04138">
    <property type="entry name" value="GtrA_DPMS_TM"/>
    <property type="match status" value="1"/>
</dbReference>
<gene>
    <name evidence="8" type="ORF">G3A50_02535</name>
</gene>
<comment type="similarity">
    <text evidence="2">Belongs to the GtrA family.</text>
</comment>
<evidence type="ECO:0000256" key="6">
    <source>
        <dbReference type="SAM" id="Phobius"/>
    </source>
</evidence>
<reference evidence="8 9" key="1">
    <citation type="submission" date="2020-02" db="EMBL/GenBank/DDBJ databases">
        <authorList>
            <person name="Li G."/>
        </authorList>
    </citation>
    <scope>NUCLEOTIDE SEQUENCE [LARGE SCALE GENOMIC DNA]</scope>
    <source>
        <strain evidence="8 9">DSM 102029</strain>
    </source>
</reference>
<dbReference type="KEGG" id="apra:G3A50_02535"/>
<comment type="subcellular location">
    <subcellularLocation>
        <location evidence="1">Membrane</location>
        <topology evidence="1">Multi-pass membrane protein</topology>
    </subcellularLocation>
</comment>
<dbReference type="PANTHER" id="PTHR38459">
    <property type="entry name" value="PROPHAGE BACTOPRENOL-LINKED GLUCOSE TRANSLOCASE HOMOLOG"/>
    <property type="match status" value="1"/>
</dbReference>
<feature type="transmembrane region" description="Helical" evidence="6">
    <location>
        <begin position="83"/>
        <end position="101"/>
    </location>
</feature>
<evidence type="ECO:0000313" key="9">
    <source>
        <dbReference type="Proteomes" id="UP000464751"/>
    </source>
</evidence>
<feature type="transmembrane region" description="Helical" evidence="6">
    <location>
        <begin position="20"/>
        <end position="41"/>
    </location>
</feature>
<evidence type="ECO:0000313" key="8">
    <source>
        <dbReference type="EMBL" id="QIB32703.1"/>
    </source>
</evidence>
<protein>
    <submittedName>
        <fullName evidence="8">GtrA family protein</fullName>
    </submittedName>
</protein>
<dbReference type="InterPro" id="IPR051401">
    <property type="entry name" value="GtrA_CellWall_Glycosyl"/>
</dbReference>
<evidence type="ECO:0000256" key="3">
    <source>
        <dbReference type="ARBA" id="ARBA00022692"/>
    </source>
</evidence>
<feature type="transmembrane region" description="Helical" evidence="6">
    <location>
        <begin position="107"/>
        <end position="134"/>
    </location>
</feature>
<sequence length="151" mass="16381">MRCVRQAWLSSSPLFRLARFVLVGAAASLTYIVVSALLHRAGGVDKFTASALGYVVAIPVSFVGHKRVTFRDTGRWRVQAGRFGFLQGVNIAVVLLAVYVTQPLGEAGYWIGLLLGVVLMPLTSFLAMHFFIFMSDGRPPAAPRGKDAETP</sequence>
<dbReference type="Proteomes" id="UP000464751">
    <property type="component" value="Chromosome"/>
</dbReference>
<keyword evidence="4 6" id="KW-1133">Transmembrane helix</keyword>
<evidence type="ECO:0000256" key="2">
    <source>
        <dbReference type="ARBA" id="ARBA00009399"/>
    </source>
</evidence>
<dbReference type="RefSeq" id="WP_163073790.1">
    <property type="nucleotide sequence ID" value="NZ_CP048630.1"/>
</dbReference>
<keyword evidence="5 6" id="KW-0472">Membrane</keyword>
<proteinExistence type="inferred from homology"/>
<name>A0A6P1YKF8_9HYPH</name>
<dbReference type="EMBL" id="CP048630">
    <property type="protein sequence ID" value="QIB32703.1"/>
    <property type="molecule type" value="Genomic_DNA"/>
</dbReference>
<dbReference type="GO" id="GO:0005886">
    <property type="term" value="C:plasma membrane"/>
    <property type="evidence" value="ECO:0007669"/>
    <property type="project" value="TreeGrafter"/>
</dbReference>
<evidence type="ECO:0000256" key="1">
    <source>
        <dbReference type="ARBA" id="ARBA00004141"/>
    </source>
</evidence>
<dbReference type="PANTHER" id="PTHR38459:SF1">
    <property type="entry name" value="PROPHAGE BACTOPRENOL-LINKED GLUCOSE TRANSLOCASE HOMOLOG"/>
    <property type="match status" value="1"/>
</dbReference>